<dbReference type="EMBL" id="CABVHQ010000058">
    <property type="protein sequence ID" value="VVO25908.1"/>
    <property type="molecule type" value="Genomic_DNA"/>
</dbReference>
<evidence type="ECO:0000313" key="1">
    <source>
        <dbReference type="EMBL" id="VVO25908.1"/>
    </source>
</evidence>
<gene>
    <name evidence="1" type="ORF">PS691_04554</name>
</gene>
<proteinExistence type="predicted"/>
<protein>
    <submittedName>
        <fullName evidence="1">Uncharacterized protein</fullName>
    </submittedName>
</protein>
<evidence type="ECO:0000313" key="2">
    <source>
        <dbReference type="Proteomes" id="UP000337909"/>
    </source>
</evidence>
<organism evidence="1 2">
    <name type="scientific">Pseudomonas fluorescens</name>
    <dbReference type="NCBI Taxonomy" id="294"/>
    <lineage>
        <taxon>Bacteria</taxon>
        <taxon>Pseudomonadati</taxon>
        <taxon>Pseudomonadota</taxon>
        <taxon>Gammaproteobacteria</taxon>
        <taxon>Pseudomonadales</taxon>
        <taxon>Pseudomonadaceae</taxon>
        <taxon>Pseudomonas</taxon>
    </lineage>
</organism>
<accession>A0A5E7EGM5</accession>
<sequence>MMLSFLFACRDPSFLAYIENLCKPETSKCQCVPQKASMDDWLMTAGSTLFNCRQR</sequence>
<reference evidence="1 2" key="1">
    <citation type="submission" date="2019-09" db="EMBL/GenBank/DDBJ databases">
        <authorList>
            <person name="Chandra G."/>
            <person name="Truman W A."/>
        </authorList>
    </citation>
    <scope>NUCLEOTIDE SEQUENCE [LARGE SCALE GENOMIC DNA]</scope>
    <source>
        <strain evidence="1">PS691</strain>
    </source>
</reference>
<dbReference type="Proteomes" id="UP000337909">
    <property type="component" value="Unassembled WGS sequence"/>
</dbReference>
<dbReference type="AlphaFoldDB" id="A0A5E7EGM5"/>
<name>A0A5E7EGM5_PSEFL</name>